<gene>
    <name evidence="1" type="ORF">BJI69_19790</name>
</gene>
<dbReference type="AlphaFoldDB" id="A0A0G9HBZ0"/>
<evidence type="ECO:0000313" key="2">
    <source>
        <dbReference type="Proteomes" id="UP000182987"/>
    </source>
</evidence>
<dbReference type="EMBL" id="CP017480">
    <property type="protein sequence ID" value="APG05922.1"/>
    <property type="molecule type" value="Genomic_DNA"/>
</dbReference>
<keyword evidence="2" id="KW-1185">Reference proteome</keyword>
<proteinExistence type="predicted"/>
<dbReference type="KEGG" id="lrz:BJI69_19790"/>
<name>A0A0G9HBZ0_9GAMM</name>
<sequence length="124" mass="13562">MSFETNIAIYGLRSATNISHVLMEASKAVNQAYQPASWKAHFIVYWASWLTASALALAGGLFLLLRKSVGVTFVMTGALVVLLYPLVVQCFGERTYAFENIHYPTAVVAGLVAVISGIVRFVYQ</sequence>
<dbReference type="Proteomes" id="UP000182987">
    <property type="component" value="Chromosome"/>
</dbReference>
<reference evidence="2" key="1">
    <citation type="submission" date="2016-09" db="EMBL/GenBank/DDBJ databases">
        <authorList>
            <person name="Lysoe E."/>
        </authorList>
    </citation>
    <scope>NUCLEOTIDE SEQUENCE [LARGE SCALE GENOMIC DNA]</scope>
    <source>
        <strain evidence="2">LJ96T</strain>
    </source>
</reference>
<organism evidence="1 2">
    <name type="scientific">Luteibacter rhizovicinus DSM 16549</name>
    <dbReference type="NCBI Taxonomy" id="1440763"/>
    <lineage>
        <taxon>Bacteria</taxon>
        <taxon>Pseudomonadati</taxon>
        <taxon>Pseudomonadota</taxon>
        <taxon>Gammaproteobacteria</taxon>
        <taxon>Lysobacterales</taxon>
        <taxon>Rhodanobacteraceae</taxon>
        <taxon>Luteibacter</taxon>
    </lineage>
</organism>
<accession>A0A0G9HBZ0</accession>
<evidence type="ECO:0000313" key="1">
    <source>
        <dbReference type="EMBL" id="APG05922.1"/>
    </source>
</evidence>
<protein>
    <submittedName>
        <fullName evidence="1">Uncharacterized protein</fullName>
    </submittedName>
</protein>